<comment type="caution">
    <text evidence="2">The sequence shown here is derived from an EMBL/GenBank/DDBJ whole genome shotgun (WGS) entry which is preliminary data.</text>
</comment>
<evidence type="ECO:0008006" key="4">
    <source>
        <dbReference type="Google" id="ProtNLM"/>
    </source>
</evidence>
<evidence type="ECO:0000313" key="2">
    <source>
        <dbReference type="EMBL" id="ORX38037.1"/>
    </source>
</evidence>
<feature type="compositionally biased region" description="Acidic residues" evidence="1">
    <location>
        <begin position="78"/>
        <end position="92"/>
    </location>
</feature>
<keyword evidence="3" id="KW-1185">Reference proteome</keyword>
<evidence type="ECO:0000256" key="1">
    <source>
        <dbReference type="SAM" id="MobiDB-lite"/>
    </source>
</evidence>
<dbReference type="AlphaFoldDB" id="A0A1Y1UKG9"/>
<proteinExistence type="predicted"/>
<dbReference type="InParanoid" id="A0A1Y1UKG9"/>
<dbReference type="InterPro" id="IPR036779">
    <property type="entry name" value="LysM_dom_sf"/>
</dbReference>
<dbReference type="GeneID" id="33557487"/>
<dbReference type="RefSeq" id="XP_021872024.1">
    <property type="nucleotide sequence ID" value="XM_022015678.1"/>
</dbReference>
<dbReference type="Gene3D" id="3.10.350.10">
    <property type="entry name" value="LysM domain"/>
    <property type="match status" value="1"/>
</dbReference>
<accession>A0A1Y1UKG9</accession>
<evidence type="ECO:0000313" key="3">
    <source>
        <dbReference type="Proteomes" id="UP000193218"/>
    </source>
</evidence>
<dbReference type="OrthoDB" id="2107166at2759"/>
<dbReference type="EMBL" id="NBSH01000005">
    <property type="protein sequence ID" value="ORX38037.1"/>
    <property type="molecule type" value="Genomic_DNA"/>
</dbReference>
<organism evidence="2 3">
    <name type="scientific">Kockovaella imperatae</name>
    <dbReference type="NCBI Taxonomy" id="4999"/>
    <lineage>
        <taxon>Eukaryota</taxon>
        <taxon>Fungi</taxon>
        <taxon>Dikarya</taxon>
        <taxon>Basidiomycota</taxon>
        <taxon>Agaricomycotina</taxon>
        <taxon>Tremellomycetes</taxon>
        <taxon>Tremellales</taxon>
        <taxon>Cuniculitremaceae</taxon>
        <taxon>Kockovaella</taxon>
    </lineage>
</organism>
<gene>
    <name evidence="2" type="ORF">BD324DRAFT_624277</name>
</gene>
<feature type="compositionally biased region" description="Basic and acidic residues" evidence="1">
    <location>
        <begin position="283"/>
        <end position="295"/>
    </location>
</feature>
<reference evidence="2 3" key="1">
    <citation type="submission" date="2017-03" db="EMBL/GenBank/DDBJ databases">
        <title>Widespread Adenine N6-methylation of Active Genes in Fungi.</title>
        <authorList>
            <consortium name="DOE Joint Genome Institute"/>
            <person name="Mondo S.J."/>
            <person name="Dannebaum R.O."/>
            <person name="Kuo R.C."/>
            <person name="Louie K.B."/>
            <person name="Bewick A.J."/>
            <person name="Labutti K."/>
            <person name="Haridas S."/>
            <person name="Kuo A."/>
            <person name="Salamov A."/>
            <person name="Ahrendt S.R."/>
            <person name="Lau R."/>
            <person name="Bowen B.P."/>
            <person name="Lipzen A."/>
            <person name="Sullivan W."/>
            <person name="Andreopoulos W.B."/>
            <person name="Clum A."/>
            <person name="Lindquist E."/>
            <person name="Daum C."/>
            <person name="Northen T.R."/>
            <person name="Ramamoorthy G."/>
            <person name="Schmitz R.J."/>
            <person name="Gryganskyi A."/>
            <person name="Culley D."/>
            <person name="Magnuson J."/>
            <person name="James T.Y."/>
            <person name="O'Malley M.A."/>
            <person name="Stajich J.E."/>
            <person name="Spatafora J.W."/>
            <person name="Visel A."/>
            <person name="Grigoriev I.V."/>
        </authorList>
    </citation>
    <scope>NUCLEOTIDE SEQUENCE [LARGE SCALE GENOMIC DNA]</scope>
    <source>
        <strain evidence="2 3">NRRL Y-17943</strain>
    </source>
</reference>
<protein>
    <recommendedName>
        <fullName evidence="4">LysM domain-containing protein</fullName>
    </recommendedName>
</protein>
<feature type="region of interest" description="Disordered" evidence="1">
    <location>
        <begin position="269"/>
        <end position="319"/>
    </location>
</feature>
<sequence>MASSSFCLTCSSELALERSPWLTPCCSTPICSSCLSRNPRLKDYIPCLKCGDVKTLEGERAARSRRAMRDPRAQMEESDMFTIGDDEDDPPAYDDAPIDCQPERSAEPSGDHAHVGSLSEEEMETVEIRHPVSKSDTLLFIARRYAVDVSRRTAVVHPPIDTLSQPHEIVALNDLPPAVLSSQPHLLRTRQTLIISRRQIPKSKLANGGDPLVFDSGLGVAEQTEDDKRERERAVKRFQLLTKTIDPGVGQAYMGLSELEEEDGLLDESFEGENDAGGSGKKALREPANREDRALEAFYGDEQWEHEAGKPTRGQGVGRWKTIGNGSNLGIKV</sequence>
<dbReference type="Proteomes" id="UP000193218">
    <property type="component" value="Unassembled WGS sequence"/>
</dbReference>
<name>A0A1Y1UKG9_9TREE</name>
<feature type="region of interest" description="Disordered" evidence="1">
    <location>
        <begin position="78"/>
        <end position="114"/>
    </location>
</feature>
<feature type="compositionally biased region" description="Basic and acidic residues" evidence="1">
    <location>
        <begin position="101"/>
        <end position="114"/>
    </location>
</feature>